<dbReference type="InterPro" id="IPR002300">
    <property type="entry name" value="aa-tRNA-synth_Ia"/>
</dbReference>
<feature type="binding site" evidence="8">
    <location>
        <position position="531"/>
    </location>
    <ligand>
        <name>ATP</name>
        <dbReference type="ChEBI" id="CHEBI:30616"/>
    </ligand>
</feature>
<evidence type="ECO:0000313" key="12">
    <source>
        <dbReference type="EMBL" id="APR99895.1"/>
    </source>
</evidence>
<evidence type="ECO:0000256" key="5">
    <source>
        <dbReference type="ARBA" id="ARBA00022917"/>
    </source>
</evidence>
<comment type="domain">
    <text evidence="8">The C-terminal coiled-coil domain is crucial for aminoacylation activity.</text>
</comment>
<keyword evidence="6 8" id="KW-0030">Aminoacyl-tRNA synthetase</keyword>
<dbReference type="Pfam" id="PF10458">
    <property type="entry name" value="Val_tRNA-synt_C"/>
    <property type="match status" value="1"/>
</dbReference>
<evidence type="ECO:0000256" key="4">
    <source>
        <dbReference type="ARBA" id="ARBA00022840"/>
    </source>
</evidence>
<dbReference type="Pfam" id="PF08264">
    <property type="entry name" value="Anticodon_1"/>
    <property type="match status" value="1"/>
</dbReference>
<dbReference type="Gene3D" id="1.10.730.10">
    <property type="entry name" value="Isoleucyl-tRNA Synthetase, Domain 1"/>
    <property type="match status" value="1"/>
</dbReference>
<keyword evidence="13" id="KW-1185">Reference proteome</keyword>
<dbReference type="FunFam" id="3.40.50.620:FF:000020">
    <property type="entry name" value="Valine--tRNA ligase, mitochondrial"/>
    <property type="match status" value="1"/>
</dbReference>
<evidence type="ECO:0000256" key="8">
    <source>
        <dbReference type="HAMAP-Rule" id="MF_02004"/>
    </source>
</evidence>
<dbReference type="InterPro" id="IPR019499">
    <property type="entry name" value="Val-tRNA_synth_tRNA-bd"/>
</dbReference>
<keyword evidence="3 8" id="KW-0547">Nucleotide-binding</keyword>
<dbReference type="EC" id="6.1.1.9" evidence="8"/>
<dbReference type="EMBL" id="CP016908">
    <property type="protein sequence ID" value="APR99895.1"/>
    <property type="molecule type" value="Genomic_DNA"/>
</dbReference>
<evidence type="ECO:0000259" key="10">
    <source>
        <dbReference type="Pfam" id="PF08264"/>
    </source>
</evidence>
<comment type="function">
    <text evidence="8">Catalyzes the attachment of valine to tRNA(Val). As ValRS can inadvertently accommodate and process structurally similar amino acids such as threonine, to avoid such errors, it has a 'posttransfer' editing activity that hydrolyzes mischarged Thr-tRNA(Val) in a tRNA-dependent manner.</text>
</comment>
<dbReference type="AlphaFoldDB" id="A0A1L6MWT2"/>
<dbReference type="GO" id="GO:0005524">
    <property type="term" value="F:ATP binding"/>
    <property type="evidence" value="ECO:0007669"/>
    <property type="project" value="UniProtKB-UniRule"/>
</dbReference>
<dbReference type="NCBIfam" id="NF004349">
    <property type="entry name" value="PRK05729.1"/>
    <property type="match status" value="1"/>
</dbReference>
<comment type="subcellular location">
    <subcellularLocation>
        <location evidence="8">Cytoplasm</location>
    </subcellularLocation>
</comment>
<dbReference type="NCBIfam" id="TIGR00422">
    <property type="entry name" value="valS"/>
    <property type="match status" value="1"/>
</dbReference>
<dbReference type="GO" id="GO:0005829">
    <property type="term" value="C:cytosol"/>
    <property type="evidence" value="ECO:0007669"/>
    <property type="project" value="TreeGrafter"/>
</dbReference>
<feature type="domain" description="Valyl-tRNA synthetase tRNA-binding arm" evidence="11">
    <location>
        <begin position="877"/>
        <end position="936"/>
    </location>
</feature>
<dbReference type="Gene3D" id="1.10.287.380">
    <property type="entry name" value="Valyl-tRNA synthetase, C-terminal domain"/>
    <property type="match status" value="1"/>
</dbReference>
<dbReference type="KEGG" id="pabo:BCY86_03780"/>
<evidence type="ECO:0000313" key="13">
    <source>
        <dbReference type="Proteomes" id="UP000185544"/>
    </source>
</evidence>
<comment type="catalytic activity">
    <reaction evidence="7 8">
        <text>tRNA(Val) + L-valine + ATP = L-valyl-tRNA(Val) + AMP + diphosphate</text>
        <dbReference type="Rhea" id="RHEA:10704"/>
        <dbReference type="Rhea" id="RHEA-COMP:9672"/>
        <dbReference type="Rhea" id="RHEA-COMP:9708"/>
        <dbReference type="ChEBI" id="CHEBI:30616"/>
        <dbReference type="ChEBI" id="CHEBI:33019"/>
        <dbReference type="ChEBI" id="CHEBI:57762"/>
        <dbReference type="ChEBI" id="CHEBI:78442"/>
        <dbReference type="ChEBI" id="CHEBI:78537"/>
        <dbReference type="ChEBI" id="CHEBI:456215"/>
        <dbReference type="EC" id="6.1.1.9"/>
    </reaction>
</comment>
<keyword evidence="4 8" id="KW-0067">ATP-binding</keyword>
<dbReference type="InterPro" id="IPR002303">
    <property type="entry name" value="Valyl-tRNA_ligase"/>
</dbReference>
<dbReference type="Proteomes" id="UP000185544">
    <property type="component" value="Chromosome"/>
</dbReference>
<dbReference type="InterPro" id="IPR009008">
    <property type="entry name" value="Val/Leu/Ile-tRNA-synth_edit"/>
</dbReference>
<evidence type="ECO:0000256" key="2">
    <source>
        <dbReference type="ARBA" id="ARBA00022598"/>
    </source>
</evidence>
<dbReference type="SUPFAM" id="SSF47323">
    <property type="entry name" value="Anticodon-binding domain of a subclass of class I aminoacyl-tRNA synthetases"/>
    <property type="match status" value="1"/>
</dbReference>
<dbReference type="Gene3D" id="3.40.50.620">
    <property type="entry name" value="HUPs"/>
    <property type="match status" value="3"/>
</dbReference>
<protein>
    <recommendedName>
        <fullName evidence="8">Valine--tRNA ligase</fullName>
        <ecNumber evidence="8">6.1.1.9</ecNumber>
    </recommendedName>
    <alternativeName>
        <fullName evidence="8">Valyl-tRNA synthetase</fullName>
        <shortName evidence="8">ValRS</shortName>
    </alternativeName>
</protein>
<dbReference type="InterPro" id="IPR001412">
    <property type="entry name" value="aa-tRNA-synth_I_CS"/>
</dbReference>
<dbReference type="InterPro" id="IPR037118">
    <property type="entry name" value="Val-tRNA_synth_C_sf"/>
</dbReference>
<dbReference type="GO" id="GO:0004832">
    <property type="term" value="F:valine-tRNA ligase activity"/>
    <property type="evidence" value="ECO:0007669"/>
    <property type="project" value="UniProtKB-UniRule"/>
</dbReference>
<comment type="domain">
    <text evidence="8">ValRS has two distinct active sites: one for aminoacylation and one for editing. The misactivated threonine is translocated from the active site to the editing site.</text>
</comment>
<dbReference type="STRING" id="1882918.BCY86_03780"/>
<organism evidence="12 13">
    <name type="scientific">Pajaroellobacter abortibovis</name>
    <dbReference type="NCBI Taxonomy" id="1882918"/>
    <lineage>
        <taxon>Bacteria</taxon>
        <taxon>Pseudomonadati</taxon>
        <taxon>Myxococcota</taxon>
        <taxon>Polyangia</taxon>
        <taxon>Polyangiales</taxon>
        <taxon>Polyangiaceae</taxon>
    </lineage>
</organism>
<sequence length="948" mass="108377">MSDFFTSPLTKGYDPKAIEEPWYSFWEKNGIFEASHDPKETRPSYVIPMPPPNVTGSLHMGHALFCTLQDILVRYHRMDGYNTLWQPGIDHAGIATQTVVERQLAREGKNRFDLGRLEFEQRVWQWKEESGGRIQEQLRLIGASSDWKRSKFTMDPDMSEAVREAFVQLHEAGLMYRATRLINWCPECRTALSDLEVNNEGETEGELFFFAYPLEEGQGELVVSTTRPETMLADTAVAVHPQDPRYLSLHGKYVIHPFVDRKIPIITDPILVDPMFGTGAVKVTPAHDFNDFEAGKRNQLEELNLFHLDGTLNEQGGPFQGFDRFKARKKVKQALIERGFARGARPHRMTLPRCQRSGGVIEPMLSTQWFLRMKQMAEQAIEAIHSGQTIILPTEWTKTYLHFLENIQDWCVSRQLWWGHQIPAWYGLQGEIRVARSRPAECGEGWVQDGDVLDTWFSAALWPFSTLGWPKRTAALQTFYPASDLETGYDILFFWVARMMMFGIHFMGAPPFKRVLLHGLIVDETGCKMSKVKGNVIDPLDLIQGASFDEILQKTSPCASKAEALQQFKAAYPSTATMGIGFPAFGADALRFTLATFSPNQPRISLAPKKIEGYRYFANKIWNAMRYALDHIQGTEVNSGIHSPHSTQSPDWFYNRWILCQLEKTIRAVRNGLDQFRIDDAAHAFYQFFWNDVCDWYLELTKMVFTHSESPYRSHHAETKKTLAAVMEASLRLLHPFMPFLTEELWQRLPKSKPHPISIAIAPFPHAASLEGDEKSSHMFHTMEILQTIISAARTLRSQYEVPPSSVIPIDIRVEESLIPLLTEHTYVIEKLTKATPLHFHTERTTSRPAGTSFTVIPTLKETIEVIVHLKGFVSAEKEKARIDRALRKLEKDLAAINRKLNNPDFFDRAPQNVVNEAEAQRKSLLEAKEYLEQAFQLAQELENTEKS</sequence>
<feature type="domain" description="Aminoacyl-tRNA synthetase class Ia" evidence="9">
    <location>
        <begin position="22"/>
        <end position="600"/>
    </location>
</feature>
<proteinExistence type="inferred from homology"/>
<dbReference type="InterPro" id="IPR010978">
    <property type="entry name" value="tRNA-bd_arm"/>
</dbReference>
<dbReference type="InterPro" id="IPR009080">
    <property type="entry name" value="tRNAsynth_Ia_anticodon-bd"/>
</dbReference>
<evidence type="ECO:0000256" key="7">
    <source>
        <dbReference type="ARBA" id="ARBA00047552"/>
    </source>
</evidence>
<accession>A0A1L6MWT2</accession>
<dbReference type="GO" id="GO:0002161">
    <property type="term" value="F:aminoacyl-tRNA deacylase activity"/>
    <property type="evidence" value="ECO:0007669"/>
    <property type="project" value="InterPro"/>
</dbReference>
<evidence type="ECO:0000256" key="6">
    <source>
        <dbReference type="ARBA" id="ARBA00023146"/>
    </source>
</evidence>
<evidence type="ECO:0000259" key="9">
    <source>
        <dbReference type="Pfam" id="PF00133"/>
    </source>
</evidence>
<dbReference type="GO" id="GO:0006438">
    <property type="term" value="P:valyl-tRNA aminoacylation"/>
    <property type="evidence" value="ECO:0007669"/>
    <property type="project" value="UniProtKB-UniRule"/>
</dbReference>
<dbReference type="SUPFAM" id="SSF46589">
    <property type="entry name" value="tRNA-binding arm"/>
    <property type="match status" value="1"/>
</dbReference>
<feature type="domain" description="Methionyl/Valyl/Leucyl/Isoleucyl-tRNA synthetase anticodon-binding" evidence="10">
    <location>
        <begin position="655"/>
        <end position="808"/>
    </location>
</feature>
<dbReference type="InterPro" id="IPR014729">
    <property type="entry name" value="Rossmann-like_a/b/a_fold"/>
</dbReference>
<keyword evidence="2 8" id="KW-0436">Ligase</keyword>
<dbReference type="CDD" id="cd07962">
    <property type="entry name" value="Anticodon_Ia_Val"/>
    <property type="match status" value="1"/>
</dbReference>
<dbReference type="InterPro" id="IPR033705">
    <property type="entry name" value="Anticodon_Ia_Val"/>
</dbReference>
<dbReference type="Pfam" id="PF00133">
    <property type="entry name" value="tRNA-synt_1"/>
    <property type="match status" value="1"/>
</dbReference>
<comment type="caution">
    <text evidence="8">Lacks conserved residue(s) required for the propagation of feature annotation.</text>
</comment>
<dbReference type="PROSITE" id="PS00178">
    <property type="entry name" value="AA_TRNA_LIGASE_I"/>
    <property type="match status" value="1"/>
</dbReference>
<dbReference type="PRINTS" id="PR00986">
    <property type="entry name" value="TRNASYNTHVAL"/>
</dbReference>
<feature type="short sequence motif" description="'HIGH' region" evidence="8">
    <location>
        <begin position="52"/>
        <end position="62"/>
    </location>
</feature>
<dbReference type="SUPFAM" id="SSF52374">
    <property type="entry name" value="Nucleotidylyl transferase"/>
    <property type="match status" value="1"/>
</dbReference>
<name>A0A1L6MWT2_9BACT</name>
<comment type="similarity">
    <text evidence="8">Belongs to the class-I aminoacyl-tRNA synthetase family. ValS type 1 subfamily.</text>
</comment>
<dbReference type="CDD" id="cd00817">
    <property type="entry name" value="ValRS_core"/>
    <property type="match status" value="1"/>
</dbReference>
<dbReference type="PANTHER" id="PTHR11946:SF93">
    <property type="entry name" value="VALINE--TRNA LIGASE, CHLOROPLASTIC_MITOCHONDRIAL 2"/>
    <property type="match status" value="1"/>
</dbReference>
<dbReference type="PANTHER" id="PTHR11946">
    <property type="entry name" value="VALYL-TRNA SYNTHETASES"/>
    <property type="match status" value="1"/>
</dbReference>
<keyword evidence="5 8" id="KW-0648">Protein biosynthesis</keyword>
<dbReference type="Gene3D" id="3.90.740.10">
    <property type="entry name" value="Valyl/Leucyl/Isoleucyl-tRNA synthetase, editing domain"/>
    <property type="match status" value="1"/>
</dbReference>
<gene>
    <name evidence="8" type="primary">valS</name>
    <name evidence="12" type="ORF">BCY86_03780</name>
</gene>
<evidence type="ECO:0000256" key="1">
    <source>
        <dbReference type="ARBA" id="ARBA00022490"/>
    </source>
</evidence>
<feature type="coiled-coil region" evidence="8">
    <location>
        <begin position="873"/>
        <end position="948"/>
    </location>
</feature>
<reference evidence="12 13" key="1">
    <citation type="submission" date="2016-08" db="EMBL/GenBank/DDBJ databases">
        <title>Identification and validation of antigenic proteins from Pajaroellobacter abortibovis using de-novo genome sequence assembly and reverse vaccinology.</title>
        <authorList>
            <person name="Welly B.T."/>
            <person name="Miller M.R."/>
            <person name="Stott J.L."/>
            <person name="Blanchard M.T."/>
            <person name="Islas-Trejo A.D."/>
            <person name="O'Rourke S.M."/>
            <person name="Young A.E."/>
            <person name="Medrano J.F."/>
            <person name="Van Eenennaam A.L."/>
        </authorList>
    </citation>
    <scope>NUCLEOTIDE SEQUENCE [LARGE SCALE GENOMIC DNA]</scope>
    <source>
        <strain evidence="12 13">BTF92-0548A/99-0131</strain>
    </source>
</reference>
<evidence type="ECO:0000256" key="3">
    <source>
        <dbReference type="ARBA" id="ARBA00022741"/>
    </source>
</evidence>
<keyword evidence="1 8" id="KW-0963">Cytoplasm</keyword>
<evidence type="ECO:0000259" key="11">
    <source>
        <dbReference type="Pfam" id="PF10458"/>
    </source>
</evidence>
<dbReference type="RefSeq" id="WP_075276545.1">
    <property type="nucleotide sequence ID" value="NZ_CP016908.1"/>
</dbReference>
<comment type="subunit">
    <text evidence="8">Monomer.</text>
</comment>
<dbReference type="HAMAP" id="MF_02004">
    <property type="entry name" value="Val_tRNA_synth_type1"/>
    <property type="match status" value="1"/>
</dbReference>
<dbReference type="OrthoDB" id="9810365at2"/>
<keyword evidence="8" id="KW-0175">Coiled coil</keyword>
<dbReference type="FunFam" id="3.90.740.10:FF:000005">
    <property type="entry name" value="Valine--tRNA ligase, mitochondrial"/>
    <property type="match status" value="1"/>
</dbReference>
<dbReference type="SUPFAM" id="SSF50677">
    <property type="entry name" value="ValRS/IleRS/LeuRS editing domain"/>
    <property type="match status" value="1"/>
</dbReference>
<dbReference type="InterPro" id="IPR013155">
    <property type="entry name" value="M/V/L/I-tRNA-synth_anticd-bd"/>
</dbReference>